<feature type="transmembrane region" description="Helical" evidence="1">
    <location>
        <begin position="106"/>
        <end position="122"/>
    </location>
</feature>
<dbReference type="Proteomes" id="UP000887013">
    <property type="component" value="Unassembled WGS sequence"/>
</dbReference>
<keyword evidence="1" id="KW-0472">Membrane</keyword>
<dbReference type="AlphaFoldDB" id="A0A8X6QAU0"/>
<name>A0A8X6QAU0_NEPPI</name>
<sequence>MVWHSPTKSEDIAVDIIEGSDFSVAIIEVRLLKQSCASSSFHSHRLFRKRSAMNGNYESNFAHKIRGRSLDENAGRENFILQERHLRYLMSSTAEQPDNSSRSSTINIWLTILIAALAAAILS</sequence>
<evidence type="ECO:0000256" key="1">
    <source>
        <dbReference type="SAM" id="Phobius"/>
    </source>
</evidence>
<keyword evidence="1" id="KW-0812">Transmembrane</keyword>
<reference evidence="2" key="1">
    <citation type="submission" date="2020-08" db="EMBL/GenBank/DDBJ databases">
        <title>Multicomponent nature underlies the extraordinary mechanical properties of spider dragline silk.</title>
        <authorList>
            <person name="Kono N."/>
            <person name="Nakamura H."/>
            <person name="Mori M."/>
            <person name="Yoshida Y."/>
            <person name="Ohtoshi R."/>
            <person name="Malay A.D."/>
            <person name="Moran D.A.P."/>
            <person name="Tomita M."/>
            <person name="Numata K."/>
            <person name="Arakawa K."/>
        </authorList>
    </citation>
    <scope>NUCLEOTIDE SEQUENCE</scope>
</reference>
<organism evidence="2 3">
    <name type="scientific">Nephila pilipes</name>
    <name type="common">Giant wood spider</name>
    <name type="synonym">Nephila maculata</name>
    <dbReference type="NCBI Taxonomy" id="299642"/>
    <lineage>
        <taxon>Eukaryota</taxon>
        <taxon>Metazoa</taxon>
        <taxon>Ecdysozoa</taxon>
        <taxon>Arthropoda</taxon>
        <taxon>Chelicerata</taxon>
        <taxon>Arachnida</taxon>
        <taxon>Araneae</taxon>
        <taxon>Araneomorphae</taxon>
        <taxon>Entelegynae</taxon>
        <taxon>Araneoidea</taxon>
        <taxon>Nephilidae</taxon>
        <taxon>Nephila</taxon>
    </lineage>
</organism>
<dbReference type="OrthoDB" id="6429996at2759"/>
<keyword evidence="3" id="KW-1185">Reference proteome</keyword>
<protein>
    <submittedName>
        <fullName evidence="2">Uncharacterized protein</fullName>
    </submittedName>
</protein>
<keyword evidence="1" id="KW-1133">Transmembrane helix</keyword>
<accession>A0A8X6QAU0</accession>
<evidence type="ECO:0000313" key="2">
    <source>
        <dbReference type="EMBL" id="GFU16511.1"/>
    </source>
</evidence>
<gene>
    <name evidence="2" type="primary">AVEN_33277_1</name>
    <name evidence="2" type="ORF">NPIL_581371</name>
</gene>
<comment type="caution">
    <text evidence="2">The sequence shown here is derived from an EMBL/GenBank/DDBJ whole genome shotgun (WGS) entry which is preliminary data.</text>
</comment>
<proteinExistence type="predicted"/>
<evidence type="ECO:0000313" key="3">
    <source>
        <dbReference type="Proteomes" id="UP000887013"/>
    </source>
</evidence>
<dbReference type="EMBL" id="BMAW01126383">
    <property type="protein sequence ID" value="GFU16511.1"/>
    <property type="molecule type" value="Genomic_DNA"/>
</dbReference>